<name>A0A3A5H6L5_9ACTN</name>
<keyword evidence="8" id="KW-1133">Transmembrane helix</keyword>
<evidence type="ECO:0000256" key="1">
    <source>
        <dbReference type="ARBA" id="ARBA00000677"/>
    </source>
</evidence>
<evidence type="ECO:0000256" key="4">
    <source>
        <dbReference type="ARBA" id="ARBA00022801"/>
    </source>
</evidence>
<evidence type="ECO:0000256" key="2">
    <source>
        <dbReference type="ARBA" id="ARBA00004401"/>
    </source>
</evidence>
<evidence type="ECO:0000256" key="6">
    <source>
        <dbReference type="ARBA" id="ARBA00038445"/>
    </source>
</evidence>
<dbReference type="PROSITE" id="PS00760">
    <property type="entry name" value="SPASE_I_2"/>
    <property type="match status" value="1"/>
</dbReference>
<accession>A0A3A5H6L5</accession>
<dbReference type="InterPro" id="IPR019757">
    <property type="entry name" value="Pept_S26A_signal_pept_1_Lys-AS"/>
</dbReference>
<dbReference type="InterPro" id="IPR000223">
    <property type="entry name" value="Pept_S26A_signal_pept_1"/>
</dbReference>
<sequence length="207" mass="21989">MASRRRDESGSIGAALGWAALIAGLLALLTIVAALAFSVTVKGQSMEPTVREGDRLLVKFWDRGTIKRFDLVEARVGVAKTPVVKRVIGLPGDTVSIRFDRGAPVVAVTPAGSETAQYVVNPTWEGQIGDRVAPCCEDDGTAGTQFHEVVVPDGKYWLLGDNWGSSDDSRTYGFVPGADIGGHLNLRLRPLGSFGSIENPATLADQP</sequence>
<evidence type="ECO:0000256" key="3">
    <source>
        <dbReference type="ARBA" id="ARBA00013208"/>
    </source>
</evidence>
<evidence type="ECO:0000313" key="11">
    <source>
        <dbReference type="Proteomes" id="UP000276542"/>
    </source>
</evidence>
<dbReference type="CDD" id="cd06530">
    <property type="entry name" value="S26_SPase_I"/>
    <property type="match status" value="1"/>
</dbReference>
<comment type="similarity">
    <text evidence="6">Belongs to the peptidase S26 family. IMP1 subfamily.</text>
</comment>
<gene>
    <name evidence="10" type="primary">lepB</name>
    <name evidence="10" type="ORF">D4739_04310</name>
</gene>
<dbReference type="Pfam" id="PF10502">
    <property type="entry name" value="Peptidase_S26"/>
    <property type="match status" value="1"/>
</dbReference>
<keyword evidence="8" id="KW-0645">Protease</keyword>
<dbReference type="InterPro" id="IPR036286">
    <property type="entry name" value="LexA/Signal_pep-like_sf"/>
</dbReference>
<dbReference type="EC" id="3.4.21.89" evidence="3 8"/>
<feature type="active site" evidence="7">
    <location>
        <position position="85"/>
    </location>
</feature>
<dbReference type="Proteomes" id="UP000276542">
    <property type="component" value="Unassembled WGS sequence"/>
</dbReference>
<dbReference type="Gene3D" id="2.10.109.10">
    <property type="entry name" value="Umud Fragment, subunit A"/>
    <property type="match status" value="1"/>
</dbReference>
<dbReference type="RefSeq" id="WP_120059417.1">
    <property type="nucleotide sequence ID" value="NZ_QYRP01000002.1"/>
</dbReference>
<dbReference type="PANTHER" id="PTHR12383:SF16">
    <property type="entry name" value="MITOCHONDRIAL INNER MEMBRANE PROTEASE SUBUNIT 1"/>
    <property type="match status" value="1"/>
</dbReference>
<dbReference type="GO" id="GO:0006465">
    <property type="term" value="P:signal peptide processing"/>
    <property type="evidence" value="ECO:0007669"/>
    <property type="project" value="InterPro"/>
</dbReference>
<dbReference type="PANTHER" id="PTHR12383">
    <property type="entry name" value="PROTEASE FAMILY S26 MITOCHONDRIAL INNER MEMBRANE PROTEASE-RELATED"/>
    <property type="match status" value="1"/>
</dbReference>
<dbReference type="OrthoDB" id="3296552at2"/>
<protein>
    <recommendedName>
        <fullName evidence="3 8">Signal peptidase I</fullName>
        <ecNumber evidence="3 8">3.4.21.89</ecNumber>
    </recommendedName>
</protein>
<dbReference type="InterPro" id="IPR019533">
    <property type="entry name" value="Peptidase_S26"/>
</dbReference>
<dbReference type="GO" id="GO:0005886">
    <property type="term" value="C:plasma membrane"/>
    <property type="evidence" value="ECO:0007669"/>
    <property type="project" value="UniProtKB-SubCell"/>
</dbReference>
<dbReference type="EMBL" id="QYRP01000002">
    <property type="protein sequence ID" value="RJS45518.1"/>
    <property type="molecule type" value="Genomic_DNA"/>
</dbReference>
<dbReference type="AlphaFoldDB" id="A0A3A5H6L5"/>
<feature type="transmembrane region" description="Helical" evidence="8">
    <location>
        <begin position="12"/>
        <end position="37"/>
    </location>
</feature>
<keyword evidence="8" id="KW-0812">Transmembrane</keyword>
<dbReference type="PRINTS" id="PR00727">
    <property type="entry name" value="LEADERPTASE"/>
</dbReference>
<evidence type="ECO:0000313" key="10">
    <source>
        <dbReference type="EMBL" id="RJS45518.1"/>
    </source>
</evidence>
<keyword evidence="4 8" id="KW-0378">Hydrolase</keyword>
<keyword evidence="5 8" id="KW-0472">Membrane</keyword>
<dbReference type="SUPFAM" id="SSF51306">
    <property type="entry name" value="LexA/Signal peptidase"/>
    <property type="match status" value="1"/>
</dbReference>
<proteinExistence type="inferred from homology"/>
<evidence type="ECO:0000259" key="9">
    <source>
        <dbReference type="Pfam" id="PF10502"/>
    </source>
</evidence>
<evidence type="ECO:0000256" key="7">
    <source>
        <dbReference type="PIRSR" id="PIRSR600223-1"/>
    </source>
</evidence>
<comment type="catalytic activity">
    <reaction evidence="1 8">
        <text>Cleavage of hydrophobic, N-terminal signal or leader sequences from secreted and periplasmic proteins.</text>
        <dbReference type="EC" id="3.4.21.89"/>
    </reaction>
</comment>
<feature type="domain" description="Peptidase S26" evidence="9">
    <location>
        <begin position="19"/>
        <end position="187"/>
    </location>
</feature>
<feature type="active site" evidence="7">
    <location>
        <position position="45"/>
    </location>
</feature>
<evidence type="ECO:0000256" key="8">
    <source>
        <dbReference type="RuleBase" id="RU362042"/>
    </source>
</evidence>
<organism evidence="10 11">
    <name type="scientific">Nocardioides cavernaquae</name>
    <dbReference type="NCBI Taxonomy" id="2321396"/>
    <lineage>
        <taxon>Bacteria</taxon>
        <taxon>Bacillati</taxon>
        <taxon>Actinomycetota</taxon>
        <taxon>Actinomycetes</taxon>
        <taxon>Propionibacteriales</taxon>
        <taxon>Nocardioidaceae</taxon>
        <taxon>Nocardioides</taxon>
    </lineage>
</organism>
<comment type="caution">
    <text evidence="10">The sequence shown here is derived from an EMBL/GenBank/DDBJ whole genome shotgun (WGS) entry which is preliminary data.</text>
</comment>
<dbReference type="InterPro" id="IPR052064">
    <property type="entry name" value="Mito_IMP1_subunit"/>
</dbReference>
<reference evidence="11" key="1">
    <citation type="submission" date="2018-09" db="EMBL/GenBank/DDBJ databases">
        <authorList>
            <person name="Zhu H."/>
        </authorList>
    </citation>
    <scope>NUCLEOTIDE SEQUENCE [LARGE SCALE GENOMIC DNA]</scope>
    <source>
        <strain evidence="11">K1W22B-1</strain>
    </source>
</reference>
<comment type="subcellular location">
    <subcellularLocation>
        <location evidence="2">Cell membrane</location>
        <topology evidence="2">Single-pass type II membrane protein</topology>
    </subcellularLocation>
    <subcellularLocation>
        <location evidence="8">Membrane</location>
        <topology evidence="8">Single-pass type II membrane protein</topology>
    </subcellularLocation>
</comment>
<dbReference type="GO" id="GO:0009003">
    <property type="term" value="F:signal peptidase activity"/>
    <property type="evidence" value="ECO:0007669"/>
    <property type="project" value="UniProtKB-EC"/>
</dbReference>
<dbReference type="GO" id="GO:0004252">
    <property type="term" value="F:serine-type endopeptidase activity"/>
    <property type="evidence" value="ECO:0007669"/>
    <property type="project" value="InterPro"/>
</dbReference>
<evidence type="ECO:0000256" key="5">
    <source>
        <dbReference type="ARBA" id="ARBA00023136"/>
    </source>
</evidence>
<keyword evidence="11" id="KW-1185">Reference proteome</keyword>
<dbReference type="NCBIfam" id="TIGR02227">
    <property type="entry name" value="sigpep_I_bact"/>
    <property type="match status" value="1"/>
</dbReference>